<sequence>MLIALLSTAAAAPWRCYRTPDCGTICIGDCGQPIICPPTINVGRAMPPCTGPATIYTPPRCPCPPSPCNPCPPPCNPCPPPCPCMPPCPEPYNFPPPCPSPCLY</sequence>
<accession>A0A5E4QE52</accession>
<dbReference type="EMBL" id="FZQP02002338">
    <property type="protein sequence ID" value="VVC95563.1"/>
    <property type="molecule type" value="Genomic_DNA"/>
</dbReference>
<dbReference type="Proteomes" id="UP000324832">
    <property type="component" value="Unassembled WGS sequence"/>
</dbReference>
<evidence type="ECO:0000313" key="1">
    <source>
        <dbReference type="EMBL" id="VVC95563.1"/>
    </source>
</evidence>
<keyword evidence="2" id="KW-1185">Reference proteome</keyword>
<dbReference type="AlphaFoldDB" id="A0A5E4QE52"/>
<evidence type="ECO:0000313" key="2">
    <source>
        <dbReference type="Proteomes" id="UP000324832"/>
    </source>
</evidence>
<reference evidence="1 2" key="1">
    <citation type="submission" date="2017-07" db="EMBL/GenBank/DDBJ databases">
        <authorList>
            <person name="Talla V."/>
            <person name="Backstrom N."/>
        </authorList>
    </citation>
    <scope>NUCLEOTIDE SEQUENCE [LARGE SCALE GENOMIC DNA]</scope>
</reference>
<gene>
    <name evidence="1" type="ORF">LSINAPIS_LOCUS7250</name>
</gene>
<proteinExistence type="predicted"/>
<name>A0A5E4QE52_9NEOP</name>
<organism evidence="1 2">
    <name type="scientific">Leptidea sinapis</name>
    <dbReference type="NCBI Taxonomy" id="189913"/>
    <lineage>
        <taxon>Eukaryota</taxon>
        <taxon>Metazoa</taxon>
        <taxon>Ecdysozoa</taxon>
        <taxon>Arthropoda</taxon>
        <taxon>Hexapoda</taxon>
        <taxon>Insecta</taxon>
        <taxon>Pterygota</taxon>
        <taxon>Neoptera</taxon>
        <taxon>Endopterygota</taxon>
        <taxon>Lepidoptera</taxon>
        <taxon>Glossata</taxon>
        <taxon>Ditrysia</taxon>
        <taxon>Papilionoidea</taxon>
        <taxon>Pieridae</taxon>
        <taxon>Dismorphiinae</taxon>
        <taxon>Leptidea</taxon>
    </lineage>
</organism>
<protein>
    <submittedName>
        <fullName evidence="1">Uncharacterized protein</fullName>
    </submittedName>
</protein>